<dbReference type="InterPro" id="IPR015330">
    <property type="entry name" value="DNA_primase/pol_bifunc_N"/>
</dbReference>
<organism evidence="2 3">
    <name type="scientific">Clostridium tetanomorphum</name>
    <dbReference type="NCBI Taxonomy" id="1553"/>
    <lineage>
        <taxon>Bacteria</taxon>
        <taxon>Bacillati</taxon>
        <taxon>Bacillota</taxon>
        <taxon>Clostridia</taxon>
        <taxon>Eubacteriales</taxon>
        <taxon>Clostridiaceae</taxon>
        <taxon>Clostridium</taxon>
    </lineage>
</organism>
<dbReference type="Pfam" id="PF09250">
    <property type="entry name" value="Prim-Pol"/>
    <property type="match status" value="1"/>
</dbReference>
<evidence type="ECO:0000313" key="2">
    <source>
        <dbReference type="EMBL" id="MBC2399773.1"/>
    </source>
</evidence>
<comment type="caution">
    <text evidence="2">The sequence shown here is derived from an EMBL/GenBank/DDBJ whole genome shotgun (WGS) entry which is preliminary data.</text>
</comment>
<proteinExistence type="predicted"/>
<dbReference type="RefSeq" id="WP_111947751.1">
    <property type="nucleotide sequence ID" value="NZ_JAAZWO010000035.1"/>
</dbReference>
<keyword evidence="3" id="KW-1185">Reference proteome</keyword>
<protein>
    <submittedName>
        <fullName evidence="2">Bifunctional DNA primase/polymerase</fullName>
    </submittedName>
</protein>
<reference evidence="2 3" key="1">
    <citation type="submission" date="2020-04" db="EMBL/GenBank/DDBJ databases">
        <title>Genomic insights into acetone-butanol-ethanol (ABE) fermentation by sequencing solventogenic clostridia strains.</title>
        <authorList>
            <person name="Brown S."/>
        </authorList>
    </citation>
    <scope>NUCLEOTIDE SEQUENCE [LARGE SCALE GENOMIC DNA]</scope>
    <source>
        <strain evidence="2 3">DJ011</strain>
    </source>
</reference>
<dbReference type="EMBL" id="JAAZWO010000035">
    <property type="protein sequence ID" value="MBC2399773.1"/>
    <property type="molecule type" value="Genomic_DNA"/>
</dbReference>
<evidence type="ECO:0000259" key="1">
    <source>
        <dbReference type="Pfam" id="PF09250"/>
    </source>
</evidence>
<feature type="domain" description="DNA primase/polymerase bifunctional N-terminal" evidence="1">
    <location>
        <begin position="9"/>
        <end position="93"/>
    </location>
</feature>
<name>A0A923J368_CLOTT</name>
<accession>A0A923J368</accession>
<evidence type="ECO:0000313" key="3">
    <source>
        <dbReference type="Proteomes" id="UP000563151"/>
    </source>
</evidence>
<dbReference type="Proteomes" id="UP000563151">
    <property type="component" value="Unassembled WGS sequence"/>
</dbReference>
<gene>
    <name evidence="2" type="ORF">HGG79_18675</name>
</gene>
<dbReference type="AlphaFoldDB" id="A0A923J368"/>
<sequence>MNNDILDMALRYADIKIPVMPLHGIKEDGSCTCRNGSKCSSKGKHPIFSRWSKIATTDKAIITKWWSKYPSANIGIPTGKKSGWLVLDIDTKYNEKGIKVLH</sequence>
<dbReference type="SUPFAM" id="SSF56747">
    <property type="entry name" value="Prim-pol domain"/>
    <property type="match status" value="1"/>
</dbReference>